<name>A0A3N4ITP8_9PEZI</name>
<sequence>MEYSYKKGIKAPFWSKIQALLQAEIDKDLKNPDTTICQLVNERRTVVTTQKKESETVQMDTELDQNLDLMIEHENELLLEQEDAKKPKEILQREAVQAAIHGDNLLVSHSCK</sequence>
<evidence type="ECO:0000313" key="1">
    <source>
        <dbReference type="EMBL" id="RPA89135.1"/>
    </source>
</evidence>
<protein>
    <submittedName>
        <fullName evidence="1">Uncharacterized protein</fullName>
    </submittedName>
</protein>
<proteinExistence type="predicted"/>
<gene>
    <name evidence="1" type="ORF">L873DRAFT_1796284</name>
</gene>
<evidence type="ECO:0000313" key="2">
    <source>
        <dbReference type="Proteomes" id="UP000276215"/>
    </source>
</evidence>
<accession>A0A3N4ITP8</accession>
<organism evidence="1 2">
    <name type="scientific">Choiromyces venosus 120613-1</name>
    <dbReference type="NCBI Taxonomy" id="1336337"/>
    <lineage>
        <taxon>Eukaryota</taxon>
        <taxon>Fungi</taxon>
        <taxon>Dikarya</taxon>
        <taxon>Ascomycota</taxon>
        <taxon>Pezizomycotina</taxon>
        <taxon>Pezizomycetes</taxon>
        <taxon>Pezizales</taxon>
        <taxon>Tuberaceae</taxon>
        <taxon>Choiromyces</taxon>
    </lineage>
</organism>
<dbReference type="EMBL" id="ML120611">
    <property type="protein sequence ID" value="RPA89135.1"/>
    <property type="molecule type" value="Genomic_DNA"/>
</dbReference>
<dbReference type="AlphaFoldDB" id="A0A3N4ITP8"/>
<dbReference type="Proteomes" id="UP000276215">
    <property type="component" value="Unassembled WGS sequence"/>
</dbReference>
<dbReference type="OrthoDB" id="10409594at2759"/>
<keyword evidence="2" id="KW-1185">Reference proteome</keyword>
<reference evidence="1 2" key="1">
    <citation type="journal article" date="2018" name="Nat. Ecol. Evol.">
        <title>Pezizomycetes genomes reveal the molecular basis of ectomycorrhizal truffle lifestyle.</title>
        <authorList>
            <person name="Murat C."/>
            <person name="Payen T."/>
            <person name="Noel B."/>
            <person name="Kuo A."/>
            <person name="Morin E."/>
            <person name="Chen J."/>
            <person name="Kohler A."/>
            <person name="Krizsan K."/>
            <person name="Balestrini R."/>
            <person name="Da Silva C."/>
            <person name="Montanini B."/>
            <person name="Hainaut M."/>
            <person name="Levati E."/>
            <person name="Barry K.W."/>
            <person name="Belfiori B."/>
            <person name="Cichocki N."/>
            <person name="Clum A."/>
            <person name="Dockter R.B."/>
            <person name="Fauchery L."/>
            <person name="Guy J."/>
            <person name="Iotti M."/>
            <person name="Le Tacon F."/>
            <person name="Lindquist E.A."/>
            <person name="Lipzen A."/>
            <person name="Malagnac F."/>
            <person name="Mello A."/>
            <person name="Molinier V."/>
            <person name="Miyauchi S."/>
            <person name="Poulain J."/>
            <person name="Riccioni C."/>
            <person name="Rubini A."/>
            <person name="Sitrit Y."/>
            <person name="Splivallo R."/>
            <person name="Traeger S."/>
            <person name="Wang M."/>
            <person name="Zifcakova L."/>
            <person name="Wipf D."/>
            <person name="Zambonelli A."/>
            <person name="Paolocci F."/>
            <person name="Nowrousian M."/>
            <person name="Ottonello S."/>
            <person name="Baldrian P."/>
            <person name="Spatafora J.W."/>
            <person name="Henrissat B."/>
            <person name="Nagy L.G."/>
            <person name="Aury J.M."/>
            <person name="Wincker P."/>
            <person name="Grigoriev I.V."/>
            <person name="Bonfante P."/>
            <person name="Martin F.M."/>
        </authorList>
    </citation>
    <scope>NUCLEOTIDE SEQUENCE [LARGE SCALE GENOMIC DNA]</scope>
    <source>
        <strain evidence="1 2">120613-1</strain>
    </source>
</reference>